<name>A0A835IZW9_9MAGN</name>
<feature type="transmembrane region" description="Helical" evidence="2">
    <location>
        <begin position="128"/>
        <end position="148"/>
    </location>
</feature>
<sequence length="175" mass="19171">MLFRLPQNPFVESLKLVLVKWGEGKKMKSLIGGQGTVSGLVLRVGQVLFASASIEVTDSAFRHYMLSTLCTSHTILQRCQLAVTVALSLATACSSAAVIVLYVKDWNVCSQHPALYCIRFQVSVALDFITWLLIAIGSLVTFWILGSVGSWKLEVRSSSLPQSNTVNQARIILLN</sequence>
<evidence type="ECO:0000256" key="1">
    <source>
        <dbReference type="ARBA" id="ARBA00011489"/>
    </source>
</evidence>
<keyword evidence="2" id="KW-0472">Membrane</keyword>
<evidence type="ECO:0000256" key="2">
    <source>
        <dbReference type="SAM" id="Phobius"/>
    </source>
</evidence>
<dbReference type="GO" id="GO:0016020">
    <property type="term" value="C:membrane"/>
    <property type="evidence" value="ECO:0007669"/>
    <property type="project" value="TreeGrafter"/>
</dbReference>
<evidence type="ECO:0000313" key="3">
    <source>
        <dbReference type="EMBL" id="KAF9626598.1"/>
    </source>
</evidence>
<feature type="transmembrane region" description="Helical" evidence="2">
    <location>
        <begin position="81"/>
        <end position="103"/>
    </location>
</feature>
<evidence type="ECO:0008006" key="5">
    <source>
        <dbReference type="Google" id="ProtNLM"/>
    </source>
</evidence>
<dbReference type="PANTHER" id="PTHR32021:SF0">
    <property type="entry name" value="CASP-LIKE PROTEIN 5B2"/>
    <property type="match status" value="1"/>
</dbReference>
<organism evidence="3 4">
    <name type="scientific">Coptis chinensis</name>
    <dbReference type="NCBI Taxonomy" id="261450"/>
    <lineage>
        <taxon>Eukaryota</taxon>
        <taxon>Viridiplantae</taxon>
        <taxon>Streptophyta</taxon>
        <taxon>Embryophyta</taxon>
        <taxon>Tracheophyta</taxon>
        <taxon>Spermatophyta</taxon>
        <taxon>Magnoliopsida</taxon>
        <taxon>Ranunculales</taxon>
        <taxon>Ranunculaceae</taxon>
        <taxon>Coptidoideae</taxon>
        <taxon>Coptis</taxon>
    </lineage>
</organism>
<dbReference type="InterPro" id="IPR045009">
    <property type="entry name" value="CASPL-5"/>
</dbReference>
<dbReference type="Proteomes" id="UP000631114">
    <property type="component" value="Unassembled WGS sequence"/>
</dbReference>
<gene>
    <name evidence="3" type="ORF">IFM89_036459</name>
</gene>
<accession>A0A835IZW9</accession>
<comment type="caution">
    <text evidence="3">The sequence shown here is derived from an EMBL/GenBank/DDBJ whole genome shotgun (WGS) entry which is preliminary data.</text>
</comment>
<keyword evidence="4" id="KW-1185">Reference proteome</keyword>
<proteinExistence type="predicted"/>
<keyword evidence="2" id="KW-0812">Transmembrane</keyword>
<protein>
    <recommendedName>
        <fullName evidence="5">CASP-like protein</fullName>
    </recommendedName>
</protein>
<reference evidence="3 4" key="1">
    <citation type="submission" date="2020-10" db="EMBL/GenBank/DDBJ databases">
        <title>The Coptis chinensis genome and diversification of protoberbering-type alkaloids.</title>
        <authorList>
            <person name="Wang B."/>
            <person name="Shu S."/>
            <person name="Song C."/>
            <person name="Liu Y."/>
        </authorList>
    </citation>
    <scope>NUCLEOTIDE SEQUENCE [LARGE SCALE GENOMIC DNA]</scope>
    <source>
        <strain evidence="3">HL-2020</strain>
        <tissue evidence="3">Leaf</tissue>
    </source>
</reference>
<dbReference type="AlphaFoldDB" id="A0A835IZW9"/>
<dbReference type="PANTHER" id="PTHR32021">
    <property type="entry name" value="CASP-LIKE PROTEIN 5B3"/>
    <property type="match status" value="1"/>
</dbReference>
<evidence type="ECO:0000313" key="4">
    <source>
        <dbReference type="Proteomes" id="UP000631114"/>
    </source>
</evidence>
<keyword evidence="2" id="KW-1133">Transmembrane helix</keyword>
<comment type="subunit">
    <text evidence="1">Homodimer and heterodimers.</text>
</comment>
<dbReference type="EMBL" id="JADFTS010000001">
    <property type="protein sequence ID" value="KAF9626598.1"/>
    <property type="molecule type" value="Genomic_DNA"/>
</dbReference>